<dbReference type="PATRIC" id="fig|1410950.3.peg.2371"/>
<proteinExistence type="predicted"/>
<evidence type="ECO:0000256" key="1">
    <source>
        <dbReference type="SAM" id="Phobius"/>
    </source>
</evidence>
<evidence type="ECO:0000313" key="3">
    <source>
        <dbReference type="Proteomes" id="UP000018872"/>
    </source>
</evidence>
<feature type="transmembrane region" description="Helical" evidence="1">
    <location>
        <begin position="56"/>
        <end position="74"/>
    </location>
</feature>
<evidence type="ECO:0000313" key="2">
    <source>
        <dbReference type="EMBL" id="ETK03286.1"/>
    </source>
</evidence>
<keyword evidence="1" id="KW-0812">Transmembrane</keyword>
<feature type="transmembrane region" description="Helical" evidence="1">
    <location>
        <begin position="80"/>
        <end position="101"/>
    </location>
</feature>
<dbReference type="EMBL" id="AYYC01000738">
    <property type="protein sequence ID" value="ETK03286.1"/>
    <property type="molecule type" value="Genomic_DNA"/>
</dbReference>
<accession>W2CA07</accession>
<sequence>METKHNETATAHEWDEMRAQWAALNRKLSHEPLVDDRHIRESMGKRTDWIGDKVRLERAFAPLISAALIGFYYVNIISLGLLIFILVVATLSSIIGHRIYIAKYRTLFDKDLITVSHELLRIKKMQQAEFFWNLIILLIFIVWFGYDTSSHQATRSFNDWMPWIFGGAVSVFYAWRRHKKVQCTNDDLLRQIKELTEGETSQHASTENS</sequence>
<name>W2CA07_9BACT</name>
<feature type="transmembrane region" description="Helical" evidence="1">
    <location>
        <begin position="130"/>
        <end position="148"/>
    </location>
</feature>
<keyword evidence="1" id="KW-0472">Membrane</keyword>
<organism evidence="2 3">
    <name type="scientific">Tannerella sp. oral taxon BU063 isolate Cell 5</name>
    <dbReference type="NCBI Taxonomy" id="1410950"/>
    <lineage>
        <taxon>Bacteria</taxon>
        <taxon>Pseudomonadati</taxon>
        <taxon>Bacteroidota</taxon>
        <taxon>Bacteroidia</taxon>
        <taxon>Bacteroidales</taxon>
        <taxon>Tannerellaceae</taxon>
        <taxon>Tannerella</taxon>
    </lineage>
</organism>
<feature type="transmembrane region" description="Helical" evidence="1">
    <location>
        <begin position="160"/>
        <end position="175"/>
    </location>
</feature>
<comment type="caution">
    <text evidence="2">The sequence shown here is derived from an EMBL/GenBank/DDBJ whole genome shotgun (WGS) entry which is preliminary data.</text>
</comment>
<protein>
    <submittedName>
        <fullName evidence="2">Uncharacterized protein</fullName>
    </submittedName>
</protein>
<dbReference type="Proteomes" id="UP000018872">
    <property type="component" value="Unassembled WGS sequence"/>
</dbReference>
<dbReference type="AlphaFoldDB" id="W2CA07"/>
<gene>
    <name evidence="2" type="ORF">T229_14985</name>
</gene>
<reference evidence="2 3" key="1">
    <citation type="submission" date="2013-11" db="EMBL/GenBank/DDBJ databases">
        <title>Single cell genomics of uncultured Tannerella BU063 (oral taxon 286).</title>
        <authorList>
            <person name="Beall C.J."/>
            <person name="Campbell A.G."/>
            <person name="Griffen A.L."/>
            <person name="Podar M."/>
            <person name="Leys E.J."/>
        </authorList>
    </citation>
    <scope>NUCLEOTIDE SEQUENCE [LARGE SCALE GENOMIC DNA]</scope>
    <source>
        <strain evidence="2">Cell 5</strain>
    </source>
</reference>
<keyword evidence="1" id="KW-1133">Transmembrane helix</keyword>